<comment type="caution">
    <text evidence="2">The sequence shown here is derived from an EMBL/GenBank/DDBJ whole genome shotgun (WGS) entry which is preliminary data.</text>
</comment>
<evidence type="ECO:0000259" key="1">
    <source>
        <dbReference type="Pfam" id="PF12146"/>
    </source>
</evidence>
<dbReference type="InterPro" id="IPR022742">
    <property type="entry name" value="Hydrolase_4"/>
</dbReference>
<reference evidence="3" key="1">
    <citation type="journal article" date="2019" name="Int. J. Syst. Evol. Microbiol.">
        <title>The Global Catalogue of Microorganisms (GCM) 10K type strain sequencing project: providing services to taxonomists for standard genome sequencing and annotation.</title>
        <authorList>
            <consortium name="The Broad Institute Genomics Platform"/>
            <consortium name="The Broad Institute Genome Sequencing Center for Infectious Disease"/>
            <person name="Wu L."/>
            <person name="Ma J."/>
        </authorList>
    </citation>
    <scope>NUCLEOTIDE SEQUENCE [LARGE SCALE GENOMIC DNA]</scope>
    <source>
        <strain evidence="3">KCTC 33676</strain>
    </source>
</reference>
<dbReference type="InterPro" id="IPR029058">
    <property type="entry name" value="AB_hydrolase_fold"/>
</dbReference>
<keyword evidence="3" id="KW-1185">Reference proteome</keyword>
<protein>
    <submittedName>
        <fullName evidence="2">Alpha/beta hydrolase family protein</fullName>
        <ecNumber evidence="2">3.4.-.-</ecNumber>
    </submittedName>
</protein>
<proteinExistence type="predicted"/>
<evidence type="ECO:0000313" key="2">
    <source>
        <dbReference type="EMBL" id="MFD2672265.1"/>
    </source>
</evidence>
<sequence>MKHKTPFQLQVGTDPDRILRGDVFSPPSGDPKGIVIICHGYKGFKDWGMFPYTASELSDEYEVVTFNFSHNGVGTDMETFTELEKFAHNTYSRELEDLGVLIEAVSASSHVVQQTDSTTNQLPIYLLGHSRGAGVSLLYALDHPEQVDGVISWNGIGDVDLFSSEEKAAMWEKGRAYVFNSRTQQHMPLDVEILKDMERNREQFDLITRISELAVPAILIQGSEDFTRLKKQNERLREQQPRLAYVQIPEGNHTFLAVHPFKGTTGPLEGAIAATKNWLSQQIQSDKDKKEE</sequence>
<accession>A0ABW5RB31</accession>
<name>A0ABW5RB31_9BACL</name>
<evidence type="ECO:0000313" key="3">
    <source>
        <dbReference type="Proteomes" id="UP001597497"/>
    </source>
</evidence>
<gene>
    <name evidence="2" type="ORF">ACFSUC_11880</name>
</gene>
<dbReference type="PANTHER" id="PTHR42886:SF29">
    <property type="entry name" value="PUMMELIG, ISOFORM A"/>
    <property type="match status" value="1"/>
</dbReference>
<dbReference type="SUPFAM" id="SSF53474">
    <property type="entry name" value="alpha/beta-Hydrolases"/>
    <property type="match status" value="1"/>
</dbReference>
<dbReference type="Proteomes" id="UP001597497">
    <property type="component" value="Unassembled WGS sequence"/>
</dbReference>
<dbReference type="Pfam" id="PF12146">
    <property type="entry name" value="Hydrolase_4"/>
    <property type="match status" value="1"/>
</dbReference>
<dbReference type="EC" id="3.4.-.-" evidence="2"/>
<dbReference type="Gene3D" id="3.40.50.1820">
    <property type="entry name" value="alpha/beta hydrolase"/>
    <property type="match status" value="1"/>
</dbReference>
<feature type="domain" description="Serine aminopeptidase S33" evidence="1">
    <location>
        <begin position="30"/>
        <end position="171"/>
    </location>
</feature>
<keyword evidence="2" id="KW-0378">Hydrolase</keyword>
<dbReference type="RefSeq" id="WP_379929812.1">
    <property type="nucleotide sequence ID" value="NZ_JBHUMM010000037.1"/>
</dbReference>
<dbReference type="GO" id="GO:0016787">
    <property type="term" value="F:hydrolase activity"/>
    <property type="evidence" value="ECO:0007669"/>
    <property type="project" value="UniProtKB-KW"/>
</dbReference>
<dbReference type="PANTHER" id="PTHR42886">
    <property type="entry name" value="RE40534P-RELATED"/>
    <property type="match status" value="1"/>
</dbReference>
<organism evidence="2 3">
    <name type="scientific">Marinicrinis sediminis</name>
    <dbReference type="NCBI Taxonomy" id="1652465"/>
    <lineage>
        <taxon>Bacteria</taxon>
        <taxon>Bacillati</taxon>
        <taxon>Bacillota</taxon>
        <taxon>Bacilli</taxon>
        <taxon>Bacillales</taxon>
        <taxon>Paenibacillaceae</taxon>
    </lineage>
</organism>
<dbReference type="EMBL" id="JBHUMM010000037">
    <property type="protein sequence ID" value="MFD2672265.1"/>
    <property type="molecule type" value="Genomic_DNA"/>
</dbReference>